<keyword evidence="3" id="KW-1185">Reference proteome</keyword>
<evidence type="ECO:0000313" key="2">
    <source>
        <dbReference type="EMBL" id="QNE74303.1"/>
    </source>
</evidence>
<sequence length="79" mass="8617">MTEPQVPVRATAFRARPAAEFPVPGCRGCGAYGAWAPGSVERPAALCGRTRHPPRESVPECQPTRIGRPRRPDLLETRP</sequence>
<organism evidence="2 3">
    <name type="scientific">Streptomyces finlayi</name>
    <dbReference type="NCBI Taxonomy" id="67296"/>
    <lineage>
        <taxon>Bacteria</taxon>
        <taxon>Bacillati</taxon>
        <taxon>Actinomycetota</taxon>
        <taxon>Actinomycetes</taxon>
        <taxon>Kitasatosporales</taxon>
        <taxon>Streptomycetaceae</taxon>
        <taxon>Streptomyces</taxon>
    </lineage>
</organism>
<evidence type="ECO:0000313" key="3">
    <source>
        <dbReference type="Proteomes" id="UP000515307"/>
    </source>
</evidence>
<evidence type="ECO:0000256" key="1">
    <source>
        <dbReference type="SAM" id="MobiDB-lite"/>
    </source>
</evidence>
<feature type="region of interest" description="Disordered" evidence="1">
    <location>
        <begin position="47"/>
        <end position="79"/>
    </location>
</feature>
<accession>A0A7G7BG38</accession>
<dbReference type="Proteomes" id="UP000515307">
    <property type="component" value="Chromosome"/>
</dbReference>
<name>A0A7G7BG38_9ACTN</name>
<dbReference type="AlphaFoldDB" id="A0A7G7BG38"/>
<dbReference type="KEGG" id="sfiy:F0344_06490"/>
<gene>
    <name evidence="2" type="ORF">F0344_06490</name>
</gene>
<dbReference type="EMBL" id="CP045702">
    <property type="protein sequence ID" value="QNE74303.1"/>
    <property type="molecule type" value="Genomic_DNA"/>
</dbReference>
<proteinExistence type="predicted"/>
<protein>
    <submittedName>
        <fullName evidence="2">Uncharacterized protein</fullName>
    </submittedName>
</protein>
<reference evidence="3" key="1">
    <citation type="submission" date="2019-10" db="EMBL/GenBank/DDBJ databases">
        <title>Antimicrobial potential of Antarctic Bacteria.</title>
        <authorList>
            <person name="Benaud N."/>
            <person name="Edwards R.J."/>
            <person name="Ferrari B.C."/>
        </authorList>
    </citation>
    <scope>NUCLEOTIDE SEQUENCE [LARGE SCALE GENOMIC DNA]</scope>
    <source>
        <strain evidence="3">NBSH44</strain>
    </source>
</reference>
<feature type="compositionally biased region" description="Basic and acidic residues" evidence="1">
    <location>
        <begin position="70"/>
        <end position="79"/>
    </location>
</feature>